<feature type="domain" description="RNA polymerase sigma factor 70 region 4 type 2" evidence="2">
    <location>
        <begin position="84"/>
        <end position="120"/>
    </location>
</feature>
<protein>
    <submittedName>
        <fullName evidence="3">Siderophore-interacting protein</fullName>
    </submittedName>
</protein>
<sequence>MNYYKKTENLLNDYVKIKSEIDNLQIEIEDIENSYKGVGAMSYEEKSTPTNAFNSNVENEIINKEKLLEKLNYKLNKKIRLIKKIDNAINVLNDTEKKVIKMKCFEGLQYKQIGQVLNIDHNYACEVKRKAINKIIDLVFIKEKL</sequence>
<keyword evidence="1" id="KW-0175">Coiled coil</keyword>
<comment type="caution">
    <text evidence="3">The sequence shown here is derived from an EMBL/GenBank/DDBJ whole genome shotgun (WGS) entry which is preliminary data.</text>
</comment>
<dbReference type="Proteomes" id="UP000193911">
    <property type="component" value="Unassembled WGS sequence"/>
</dbReference>
<evidence type="ECO:0000259" key="2">
    <source>
        <dbReference type="Pfam" id="PF08281"/>
    </source>
</evidence>
<accession>A0ABD6RRK5</accession>
<dbReference type="SUPFAM" id="SSF88659">
    <property type="entry name" value="Sigma3 and sigma4 domains of RNA polymerase sigma factors"/>
    <property type="match status" value="1"/>
</dbReference>
<organism evidence="3 4">
    <name type="scientific">Clostridium sporogenes</name>
    <dbReference type="NCBI Taxonomy" id="1509"/>
    <lineage>
        <taxon>Bacteria</taxon>
        <taxon>Bacillati</taxon>
        <taxon>Bacillota</taxon>
        <taxon>Clostridia</taxon>
        <taxon>Eubacteriales</taxon>
        <taxon>Clostridiaceae</taxon>
        <taxon>Clostridium</taxon>
    </lineage>
</organism>
<dbReference type="Gene3D" id="1.20.140.160">
    <property type="match status" value="1"/>
</dbReference>
<dbReference type="InterPro" id="IPR013249">
    <property type="entry name" value="RNA_pol_sigma70_r4_t2"/>
</dbReference>
<dbReference type="InterPro" id="IPR013324">
    <property type="entry name" value="RNA_pol_sigma_r3/r4-like"/>
</dbReference>
<evidence type="ECO:0000313" key="3">
    <source>
        <dbReference type="EMBL" id="OSB16708.1"/>
    </source>
</evidence>
<gene>
    <name evidence="3" type="ORF">B2H94_10985</name>
</gene>
<dbReference type="AlphaFoldDB" id="A0ABD6RRK5"/>
<proteinExistence type="predicted"/>
<name>A0ABD6RRK5_CLOSG</name>
<reference evidence="3 4" key="1">
    <citation type="submission" date="2017-02" db="EMBL/GenBank/DDBJ databases">
        <title>Differentiating clades of botulinum-neurotoxin-producing Clostridia with a simple, multiplex PCR assay.</title>
        <authorList>
            <person name="Williamson C.H.D."/>
            <person name="Vazquez A."/>
            <person name="Hill K."/>
            <person name="Smith T.J."/>
            <person name="Nottingham R."/>
            <person name="Stone N.E."/>
            <person name="Sobek C.J."/>
            <person name="Cocking J.H."/>
            <person name="Fernandez R.A."/>
            <person name="Caballero P.A."/>
            <person name="Leiser O.P."/>
            <person name="Keim P."/>
            <person name="Sahl J.W."/>
        </authorList>
    </citation>
    <scope>NUCLEOTIDE SEQUENCE [LARGE SCALE GENOMIC DNA]</scope>
    <source>
        <strain evidence="3 4">CLS_DGF_0088_06</strain>
    </source>
</reference>
<dbReference type="RefSeq" id="WP_085333617.1">
    <property type="nucleotide sequence ID" value="NZ_MWJJ01000002.1"/>
</dbReference>
<dbReference type="EMBL" id="MWJJ01000002">
    <property type="protein sequence ID" value="OSB16708.1"/>
    <property type="molecule type" value="Genomic_DNA"/>
</dbReference>
<evidence type="ECO:0000313" key="4">
    <source>
        <dbReference type="Proteomes" id="UP000193911"/>
    </source>
</evidence>
<dbReference type="Pfam" id="PF08281">
    <property type="entry name" value="Sigma70_r4_2"/>
    <property type="match status" value="1"/>
</dbReference>
<evidence type="ECO:0000256" key="1">
    <source>
        <dbReference type="SAM" id="Coils"/>
    </source>
</evidence>
<feature type="coiled-coil region" evidence="1">
    <location>
        <begin position="7"/>
        <end position="74"/>
    </location>
</feature>